<gene>
    <name evidence="2" type="ORF">FALBO_7954</name>
</gene>
<dbReference type="SUPFAM" id="SSF53335">
    <property type="entry name" value="S-adenosyl-L-methionine-dependent methyltransferases"/>
    <property type="match status" value="1"/>
</dbReference>
<proteinExistence type="inferred from homology"/>
<dbReference type="Pfam" id="PF13489">
    <property type="entry name" value="Methyltransf_23"/>
    <property type="match status" value="1"/>
</dbReference>
<evidence type="ECO:0000256" key="1">
    <source>
        <dbReference type="ARBA" id="ARBA00038158"/>
    </source>
</evidence>
<dbReference type="EMBL" id="JAADYS010001075">
    <property type="protein sequence ID" value="KAF4465205.1"/>
    <property type="molecule type" value="Genomic_DNA"/>
</dbReference>
<reference evidence="2 3" key="1">
    <citation type="submission" date="2020-01" db="EMBL/GenBank/DDBJ databases">
        <title>Identification and distribution of gene clusters putatively required for synthesis of sphingolipid metabolism inhibitors in phylogenetically diverse species of the filamentous fungus Fusarium.</title>
        <authorList>
            <person name="Kim H.-S."/>
            <person name="Busman M."/>
            <person name="Brown D.W."/>
            <person name="Divon H."/>
            <person name="Uhlig S."/>
            <person name="Proctor R.H."/>
        </authorList>
    </citation>
    <scope>NUCLEOTIDE SEQUENCE [LARGE SCALE GENOMIC DNA]</scope>
    <source>
        <strain evidence="2 3">NRRL 20459</strain>
    </source>
</reference>
<dbReference type="CDD" id="cd02440">
    <property type="entry name" value="AdoMet_MTases"/>
    <property type="match status" value="1"/>
</dbReference>
<comment type="similarity">
    <text evidence="1">Belongs to the methyltransferase superfamily. LaeA methyltransferase family.</text>
</comment>
<dbReference type="AlphaFoldDB" id="A0A8H4L8U0"/>
<evidence type="ECO:0000313" key="3">
    <source>
        <dbReference type="Proteomes" id="UP000554235"/>
    </source>
</evidence>
<dbReference type="InterPro" id="IPR029063">
    <property type="entry name" value="SAM-dependent_MTases_sf"/>
</dbReference>
<dbReference type="OrthoDB" id="2013972at2759"/>
<dbReference type="Gene3D" id="3.40.50.150">
    <property type="entry name" value="Vaccinia Virus protein VP39"/>
    <property type="match status" value="1"/>
</dbReference>
<accession>A0A8H4L8U0</accession>
<evidence type="ECO:0000313" key="2">
    <source>
        <dbReference type="EMBL" id="KAF4465205.1"/>
    </source>
</evidence>
<keyword evidence="3" id="KW-1185">Reference proteome</keyword>
<keyword evidence="2" id="KW-0489">Methyltransferase</keyword>
<protein>
    <submittedName>
        <fullName evidence="2">Methyltransferase</fullName>
    </submittedName>
</protein>
<dbReference type="GO" id="GO:0008168">
    <property type="term" value="F:methyltransferase activity"/>
    <property type="evidence" value="ECO:0007669"/>
    <property type="project" value="UniProtKB-KW"/>
</dbReference>
<comment type="caution">
    <text evidence="2">The sequence shown here is derived from an EMBL/GenBank/DDBJ whole genome shotgun (WGS) entry which is preliminary data.</text>
</comment>
<dbReference type="PANTHER" id="PTHR43591">
    <property type="entry name" value="METHYLTRANSFERASE"/>
    <property type="match status" value="1"/>
</dbReference>
<dbReference type="Proteomes" id="UP000554235">
    <property type="component" value="Unassembled WGS sequence"/>
</dbReference>
<dbReference type="PANTHER" id="PTHR43591:SF10">
    <property type="entry name" value="ABC TRANSMEMBRANE TYPE-1 DOMAIN-CONTAINING PROTEIN-RELATED"/>
    <property type="match status" value="1"/>
</dbReference>
<organism evidence="2 3">
    <name type="scientific">Fusarium albosuccineum</name>
    <dbReference type="NCBI Taxonomy" id="1237068"/>
    <lineage>
        <taxon>Eukaryota</taxon>
        <taxon>Fungi</taxon>
        <taxon>Dikarya</taxon>
        <taxon>Ascomycota</taxon>
        <taxon>Pezizomycotina</taxon>
        <taxon>Sordariomycetes</taxon>
        <taxon>Hypocreomycetidae</taxon>
        <taxon>Hypocreales</taxon>
        <taxon>Nectriaceae</taxon>
        <taxon>Fusarium</taxon>
        <taxon>Fusarium decemcellulare species complex</taxon>
    </lineage>
</organism>
<dbReference type="GO" id="GO:0032259">
    <property type="term" value="P:methylation"/>
    <property type="evidence" value="ECO:0007669"/>
    <property type="project" value="UniProtKB-KW"/>
</dbReference>
<keyword evidence="2" id="KW-0808">Transferase</keyword>
<name>A0A8H4L8U0_9HYPO</name>
<sequence>MPSMTVSMLNRLGLSPPNLPEHKVKRVLDLGTGTGIWVMDFGDEHPEAKPSSVPPNVQFLIDDIDDDWHYSEPFDYIHSRMMNFSVANWADYLRKGFENLAPGGYMEVQEIDAFHVSDDGTLAKDHALSRWSDHLRDAAGKLDRPYEKTGNLKGFMAEVGFTDINETLFRWPINTWPKDKKFKELGAWHNENTASFLEAGTLAPLTRGLGWSVDEVRTFLSEVRKDLNNPKIHAYSPIRVVYGRKPEP</sequence>